<dbReference type="PROSITE" id="PS50263">
    <property type="entry name" value="CN_HYDROLASE"/>
    <property type="match status" value="1"/>
</dbReference>
<keyword evidence="8 10" id="KW-0472">Membrane</keyword>
<evidence type="ECO:0000256" key="3">
    <source>
        <dbReference type="ARBA" id="ARBA00022475"/>
    </source>
</evidence>
<proteinExistence type="inferred from homology"/>
<keyword evidence="3" id="KW-1003">Cell membrane</keyword>
<feature type="transmembrane region" description="Helical" evidence="10">
    <location>
        <begin position="153"/>
        <end position="177"/>
    </location>
</feature>
<dbReference type="Gene3D" id="3.60.110.10">
    <property type="entry name" value="Carbon-nitrogen hydrolase"/>
    <property type="match status" value="1"/>
</dbReference>
<keyword evidence="13" id="KW-1185">Reference proteome</keyword>
<evidence type="ECO:0000256" key="5">
    <source>
        <dbReference type="ARBA" id="ARBA00022679"/>
    </source>
</evidence>
<dbReference type="PANTHER" id="PTHR38686:SF1">
    <property type="entry name" value="APOLIPOPROTEIN N-ACYLTRANSFERASE"/>
    <property type="match status" value="1"/>
</dbReference>
<evidence type="ECO:0000256" key="6">
    <source>
        <dbReference type="ARBA" id="ARBA00022692"/>
    </source>
</evidence>
<feature type="transmembrane region" description="Helical" evidence="10">
    <location>
        <begin position="50"/>
        <end position="69"/>
    </location>
</feature>
<dbReference type="EC" id="2.3.1.269" evidence="12"/>
<evidence type="ECO:0000256" key="9">
    <source>
        <dbReference type="ARBA" id="ARBA00023315"/>
    </source>
</evidence>
<feature type="domain" description="CN hydrolase" evidence="11">
    <location>
        <begin position="210"/>
        <end position="435"/>
    </location>
</feature>
<evidence type="ECO:0000256" key="8">
    <source>
        <dbReference type="ARBA" id="ARBA00023136"/>
    </source>
</evidence>
<accession>A0ABM8Q4U3</accession>
<comment type="subcellular location">
    <subcellularLocation>
        <location evidence="1">Cell membrane</location>
        <topology evidence="1">Multi-pass membrane protein</topology>
    </subcellularLocation>
</comment>
<keyword evidence="4" id="KW-0997">Cell inner membrane</keyword>
<comment type="caution">
    <text evidence="12">The sequence shown here is derived from an EMBL/GenBank/DDBJ whole genome shotgun (WGS) entry which is preliminary data.</text>
</comment>
<dbReference type="RefSeq" id="WP_229932550.1">
    <property type="nucleotide sequence ID" value="NZ_CAJHOF010000005.1"/>
</dbReference>
<feature type="transmembrane region" description="Helical" evidence="10">
    <location>
        <begin position="21"/>
        <end position="44"/>
    </location>
</feature>
<dbReference type="NCBIfam" id="NF008934">
    <property type="entry name" value="PRK12291.1"/>
    <property type="match status" value="1"/>
</dbReference>
<evidence type="ECO:0000313" key="12">
    <source>
        <dbReference type="EMBL" id="CAD7287854.1"/>
    </source>
</evidence>
<dbReference type="GO" id="GO:0016746">
    <property type="term" value="F:acyltransferase activity"/>
    <property type="evidence" value="ECO:0007669"/>
    <property type="project" value="UniProtKB-KW"/>
</dbReference>
<keyword evidence="6 10" id="KW-0812">Transmembrane</keyword>
<dbReference type="PANTHER" id="PTHR38686">
    <property type="entry name" value="APOLIPOPROTEIN N-ACYLTRANSFERASE"/>
    <property type="match status" value="1"/>
</dbReference>
<dbReference type="InterPro" id="IPR036526">
    <property type="entry name" value="C-N_Hydrolase_sf"/>
</dbReference>
<organism evidence="12 13">
    <name type="scientific">Campylobacter majalis</name>
    <dbReference type="NCBI Taxonomy" id="2790656"/>
    <lineage>
        <taxon>Bacteria</taxon>
        <taxon>Pseudomonadati</taxon>
        <taxon>Campylobacterota</taxon>
        <taxon>Epsilonproteobacteria</taxon>
        <taxon>Campylobacterales</taxon>
        <taxon>Campylobacteraceae</taxon>
        <taxon>Campylobacter</taxon>
    </lineage>
</organism>
<dbReference type="SUPFAM" id="SSF56317">
    <property type="entry name" value="Carbon-nitrogen hydrolase"/>
    <property type="match status" value="1"/>
</dbReference>
<keyword evidence="7 10" id="KW-1133">Transmembrane helix</keyword>
<dbReference type="InterPro" id="IPR059109">
    <property type="entry name" value="Lnt_membrane_dom"/>
</dbReference>
<evidence type="ECO:0000256" key="10">
    <source>
        <dbReference type="SAM" id="Phobius"/>
    </source>
</evidence>
<name>A0ABM8Q4U3_9BACT</name>
<feature type="transmembrane region" description="Helical" evidence="10">
    <location>
        <begin position="126"/>
        <end position="147"/>
    </location>
</feature>
<reference evidence="12 13" key="1">
    <citation type="submission" date="2020-11" db="EMBL/GenBank/DDBJ databases">
        <authorList>
            <person name="Peeters C."/>
        </authorList>
    </citation>
    <scope>NUCLEOTIDE SEQUENCE [LARGE SCALE GENOMIC DNA]</scope>
    <source>
        <strain evidence="12 13">LMG 7974</strain>
    </source>
</reference>
<dbReference type="EMBL" id="CAJHOF010000005">
    <property type="protein sequence ID" value="CAD7287854.1"/>
    <property type="molecule type" value="Genomic_DNA"/>
</dbReference>
<evidence type="ECO:0000259" key="11">
    <source>
        <dbReference type="PROSITE" id="PS50263"/>
    </source>
</evidence>
<evidence type="ECO:0000256" key="2">
    <source>
        <dbReference type="ARBA" id="ARBA00010065"/>
    </source>
</evidence>
<evidence type="ECO:0000313" key="13">
    <source>
        <dbReference type="Proteomes" id="UP000789803"/>
    </source>
</evidence>
<comment type="similarity">
    <text evidence="2">Belongs to the CN hydrolase family. Apolipoprotein N-acyltransferase subfamily.</text>
</comment>
<dbReference type="InterPro" id="IPR004563">
    <property type="entry name" value="Apolipo_AcylTrfase"/>
</dbReference>
<keyword evidence="9 12" id="KW-0012">Acyltransferase</keyword>
<sequence length="435" mass="50418">MKLENFRLACVFLIFKNLSSYFNIKIIIKAFVGALCLANFIYIYIFKSEILNLISPFITIFGLFTIIYLPRFGYFWAGFFSGILWFYWISFSFYYYDLAFLMPFVILGIALVYALMFLVASIPSFVYLRAIMLFLISYISPFGFNWFNLEATLVLGVFRTDEIGLICIFASAFLLGLKKFYKLTAIMPLVFAIQINSSNTNFIPFDLALANTDTKQIHKWDRDYKNHFINETLDLINNAINNKKRAILLPESAFPTFIDHENELMDELKNLSHKITIITGGLAYENKQSFNSTYLFENGDFKRFDKHILVPFGEEIPLPNFIKKWINKVFFDGASDYMAASDIGEYEIDGIKIRNAICYEATHKSIYKDNPKIVFAITNNGWFKIGNIISTEPILQSLLLKHYATKFHTTIYHSVNGSQSEIITPKKSYLNFKEF</sequence>
<dbReference type="InterPro" id="IPR059110">
    <property type="entry name" value="Lnt_campylobact"/>
</dbReference>
<gene>
    <name evidence="12" type="primary">lnt</name>
    <name evidence="12" type="ORF">LMG7974_00743</name>
</gene>
<evidence type="ECO:0000256" key="4">
    <source>
        <dbReference type="ARBA" id="ARBA00022519"/>
    </source>
</evidence>
<dbReference type="Pfam" id="PF26365">
    <property type="entry name" value="ApoNAT_membrane"/>
    <property type="match status" value="1"/>
</dbReference>
<feature type="transmembrane region" description="Helical" evidence="10">
    <location>
        <begin position="74"/>
        <end position="94"/>
    </location>
</feature>
<dbReference type="Proteomes" id="UP000789803">
    <property type="component" value="Unassembled WGS sequence"/>
</dbReference>
<evidence type="ECO:0000256" key="1">
    <source>
        <dbReference type="ARBA" id="ARBA00004651"/>
    </source>
</evidence>
<dbReference type="NCBIfam" id="TIGR00546">
    <property type="entry name" value="lnt"/>
    <property type="match status" value="1"/>
</dbReference>
<feature type="transmembrane region" description="Helical" evidence="10">
    <location>
        <begin position="100"/>
        <end position="119"/>
    </location>
</feature>
<dbReference type="InterPro" id="IPR003010">
    <property type="entry name" value="C-N_Hydrolase"/>
</dbReference>
<evidence type="ECO:0000256" key="7">
    <source>
        <dbReference type="ARBA" id="ARBA00022989"/>
    </source>
</evidence>
<keyword evidence="5 12" id="KW-0808">Transferase</keyword>
<protein>
    <submittedName>
        <fullName evidence="12">Apolipoprotein N-acyltransferase</fullName>
        <ecNumber evidence="12">2.3.1.269</ecNumber>
    </submittedName>
</protein>